<dbReference type="InterPro" id="IPR014756">
    <property type="entry name" value="Ig_E-set"/>
</dbReference>
<name>A0ABM8IAW0_9BACE</name>
<dbReference type="SUPFAM" id="SSF81296">
    <property type="entry name" value="E set domains"/>
    <property type="match status" value="1"/>
</dbReference>
<accession>A0ABM8IAW0</accession>
<keyword evidence="3" id="KW-1185">Reference proteome</keyword>
<reference evidence="2 3" key="1">
    <citation type="submission" date="2023-04" db="EMBL/GenBank/DDBJ databases">
        <title>Draft genome sequence of acteroides sedimenti strain YN3PY1.</title>
        <authorList>
            <person name="Yoshida N."/>
        </authorList>
    </citation>
    <scope>NUCLEOTIDE SEQUENCE [LARGE SCALE GENOMIC DNA]</scope>
    <source>
        <strain evidence="2 3">YN3PY1</strain>
    </source>
</reference>
<feature type="signal peptide" evidence="1">
    <location>
        <begin position="1"/>
        <end position="23"/>
    </location>
</feature>
<dbReference type="RefSeq" id="WP_353333782.1">
    <property type="nucleotide sequence ID" value="NZ_AP028055.1"/>
</dbReference>
<evidence type="ECO:0008006" key="4">
    <source>
        <dbReference type="Google" id="ProtNLM"/>
    </source>
</evidence>
<protein>
    <recommendedName>
        <fullName evidence="4">DUF4369 domain-containing protein</fullName>
    </recommendedName>
</protein>
<dbReference type="Gene3D" id="2.60.40.10">
    <property type="entry name" value="Immunoglobulins"/>
    <property type="match status" value="1"/>
</dbReference>
<evidence type="ECO:0000313" key="3">
    <source>
        <dbReference type="Proteomes" id="UP001496674"/>
    </source>
</evidence>
<evidence type="ECO:0000256" key="1">
    <source>
        <dbReference type="SAM" id="SignalP"/>
    </source>
</evidence>
<organism evidence="2 3">
    <name type="scientific">Bacteroides sedimenti</name>
    <dbReference type="NCBI Taxonomy" id="2136147"/>
    <lineage>
        <taxon>Bacteria</taxon>
        <taxon>Pseudomonadati</taxon>
        <taxon>Bacteroidota</taxon>
        <taxon>Bacteroidia</taxon>
        <taxon>Bacteroidales</taxon>
        <taxon>Bacteroidaceae</taxon>
        <taxon>Bacteroides</taxon>
    </lineage>
</organism>
<dbReference type="Proteomes" id="UP001496674">
    <property type="component" value="Chromosome"/>
</dbReference>
<gene>
    <name evidence="2" type="ORF">BSYN_09280</name>
</gene>
<proteinExistence type="predicted"/>
<dbReference type="InterPro" id="IPR013783">
    <property type="entry name" value="Ig-like_fold"/>
</dbReference>
<dbReference type="EMBL" id="AP028055">
    <property type="protein sequence ID" value="BEG98663.1"/>
    <property type="molecule type" value="Genomic_DNA"/>
</dbReference>
<keyword evidence="1" id="KW-0732">Signal</keyword>
<sequence>MRYITCMLLSLTGLFFITQSAMAQVTYVRLTVELPEPGIENQKDSAIYVAGTFNNWNPGDTFCIMKRIDRKHYSLDIPCFRDKEYEYKYTMGSWKGVEKKTDGNDIDNRRFKAGKRMKIKDRIQGWSIPAPVNVADTTTFLNKEQMASLMALKDSLGKSLPVYLPQLLGLLQKVTSNLLAEQPDESLSKQYNQEAEQVVATIFEKLGVIMKQAVQILTPEQKQRLRDMLKDANGPKDIMGLMGKLAPGGSK</sequence>
<evidence type="ECO:0000313" key="2">
    <source>
        <dbReference type="EMBL" id="BEG98663.1"/>
    </source>
</evidence>
<feature type="chain" id="PRO_5046770013" description="DUF4369 domain-containing protein" evidence="1">
    <location>
        <begin position="24"/>
        <end position="251"/>
    </location>
</feature>